<feature type="region of interest" description="Disordered" evidence="5">
    <location>
        <begin position="466"/>
        <end position="549"/>
    </location>
</feature>
<comment type="similarity">
    <text evidence="2">Belongs to the AB hydrolase superfamily. LDAH family.</text>
</comment>
<evidence type="ECO:0000256" key="2">
    <source>
        <dbReference type="ARBA" id="ARBA00008300"/>
    </source>
</evidence>
<accession>D8UAJ7</accession>
<feature type="compositionally biased region" description="Low complexity" evidence="5">
    <location>
        <begin position="656"/>
        <end position="681"/>
    </location>
</feature>
<dbReference type="InParanoid" id="D8UAJ7"/>
<dbReference type="GO" id="GO:0019915">
    <property type="term" value="P:lipid storage"/>
    <property type="evidence" value="ECO:0007669"/>
    <property type="project" value="InterPro"/>
</dbReference>
<evidence type="ECO:0000256" key="1">
    <source>
        <dbReference type="ARBA" id="ARBA00004502"/>
    </source>
</evidence>
<feature type="region of interest" description="Disordered" evidence="5">
    <location>
        <begin position="710"/>
        <end position="745"/>
    </location>
</feature>
<evidence type="ECO:0000256" key="4">
    <source>
        <dbReference type="ARBA" id="ARBA00022801"/>
    </source>
</evidence>
<evidence type="ECO:0000256" key="3">
    <source>
        <dbReference type="ARBA" id="ARBA00022677"/>
    </source>
</evidence>
<comment type="subcellular location">
    <subcellularLocation>
        <location evidence="1">Lipid droplet</location>
    </subcellularLocation>
</comment>
<dbReference type="GO" id="GO:0005811">
    <property type="term" value="C:lipid droplet"/>
    <property type="evidence" value="ECO:0007669"/>
    <property type="project" value="UniProtKB-SubCell"/>
</dbReference>
<feature type="compositionally biased region" description="Pro residues" evidence="5">
    <location>
        <begin position="718"/>
        <end position="735"/>
    </location>
</feature>
<dbReference type="PANTHER" id="PTHR13390:SF0">
    <property type="entry name" value="LIPID DROPLET-ASSOCIATED HYDROLASE"/>
    <property type="match status" value="1"/>
</dbReference>
<feature type="compositionally biased region" description="Pro residues" evidence="5">
    <location>
        <begin position="489"/>
        <end position="502"/>
    </location>
</feature>
<dbReference type="InterPro" id="IPR029058">
    <property type="entry name" value="AB_hydrolase_fold"/>
</dbReference>
<gene>
    <name evidence="6" type="ORF">VOLCADRAFT_96604</name>
</gene>
<dbReference type="eggNOG" id="KOG3975">
    <property type="taxonomic scope" value="Eukaryota"/>
</dbReference>
<dbReference type="GeneID" id="9614401"/>
<organism evidence="7">
    <name type="scientific">Volvox carteri f. nagariensis</name>
    <dbReference type="NCBI Taxonomy" id="3068"/>
    <lineage>
        <taxon>Eukaryota</taxon>
        <taxon>Viridiplantae</taxon>
        <taxon>Chlorophyta</taxon>
        <taxon>core chlorophytes</taxon>
        <taxon>Chlorophyceae</taxon>
        <taxon>CS clade</taxon>
        <taxon>Chlamydomonadales</taxon>
        <taxon>Volvocaceae</taxon>
        <taxon>Volvox</taxon>
    </lineage>
</organism>
<keyword evidence="4" id="KW-0378">Hydrolase</keyword>
<proteinExistence type="inferred from homology"/>
<evidence type="ECO:0000313" key="6">
    <source>
        <dbReference type="EMBL" id="EFJ43272.1"/>
    </source>
</evidence>
<dbReference type="EMBL" id="GL378374">
    <property type="protein sequence ID" value="EFJ43272.1"/>
    <property type="molecule type" value="Genomic_DNA"/>
</dbReference>
<feature type="region of interest" description="Disordered" evidence="5">
    <location>
        <begin position="131"/>
        <end position="151"/>
    </location>
</feature>
<dbReference type="KEGG" id="vcn:VOLCADRAFT_96604"/>
<dbReference type="SUPFAM" id="SSF53474">
    <property type="entry name" value="alpha/beta-Hydrolases"/>
    <property type="match status" value="1"/>
</dbReference>
<name>D8UAJ7_VOLCA</name>
<dbReference type="PANTHER" id="PTHR13390">
    <property type="entry name" value="LIPASE"/>
    <property type="match status" value="1"/>
</dbReference>
<keyword evidence="7" id="KW-1185">Reference proteome</keyword>
<dbReference type="InterPro" id="IPR019363">
    <property type="entry name" value="LDAH"/>
</dbReference>
<dbReference type="Proteomes" id="UP000001058">
    <property type="component" value="Unassembled WGS sequence"/>
</dbReference>
<protein>
    <submittedName>
        <fullName evidence="6">Uncharacterized protein</fullName>
    </submittedName>
</protein>
<dbReference type="RefSeq" id="XP_002955632.1">
    <property type="nucleotide sequence ID" value="XM_002955586.1"/>
</dbReference>
<evidence type="ECO:0000256" key="5">
    <source>
        <dbReference type="SAM" id="MobiDB-lite"/>
    </source>
</evidence>
<sequence length="745" mass="77497">MTGSFTSAMWQRFCPVGGITTELLGINATSVPPRLQVVVFPGNPGSAAYFKPFMLAVHRLLRGRADVLAVTHAGHDPDTDHGGRLWDLSEQVAHKVSYLREHVLVPGRAPVLLVGHSIGATMMFRAVSQIEGLDPPPHDPQHQHLSVKQQQQRPPILKLVAVFPFFETNFPGNWRQRRLRSLAPWYDYLGWLGAAVTSLPGPLRTAFVRLNAAMDPDPVELTCRLLSRHTVRNAFFLAMHEFKELSRPWDWSLLSALGPRVHVMGCTADTWLSRGQYEDLLARVPGVQATWHPDLRHAFCVSKRQSLAVAEIISAVARSIPDLNLNLDLDLDQAASTATGTCVGMMSGDPATAALPPATPAPGCCDVDTIRADIGGAADQAAVDDTTGGIATTALYGKIASDAAGGFREGAAAGFEWGVMRGAVKTLAALDSQAVGNRGLRDQIQALKAAADVDPRAAMLATFRHILSSPPTPPSHEQQDVPQQLPAISPEPAPSSRGPPPRRGTGHCSSHTLAGNSDGLAREPLSASAKDDPGVAPSNSSNSRGIRGASTDLEVEQLNGVRAAVAGMSLSSSSSAAVAPLSGQRGTIAAAAAAAGREAATAEVSTGGRLKAEYEAGEAFGCSRDAATLGISATPDAPPSPGRAGTDGAVKNAPDTAATASLSAIPAAPGPRGAGRPAVPIALPPDAAALHLPDMVALMGELRGRLADLGFRVESAAPSPPPPPPPPPRSPPPGTPQGAARPSPS</sequence>
<dbReference type="GO" id="GO:0016298">
    <property type="term" value="F:lipase activity"/>
    <property type="evidence" value="ECO:0007669"/>
    <property type="project" value="InterPro"/>
</dbReference>
<dbReference type="Pfam" id="PF10230">
    <property type="entry name" value="LIDHydrolase"/>
    <property type="match status" value="1"/>
</dbReference>
<dbReference type="AlphaFoldDB" id="D8UAJ7"/>
<reference evidence="6 7" key="1">
    <citation type="journal article" date="2010" name="Science">
        <title>Genomic analysis of organismal complexity in the multicellular green alga Volvox carteri.</title>
        <authorList>
            <person name="Prochnik S.E."/>
            <person name="Umen J."/>
            <person name="Nedelcu A.M."/>
            <person name="Hallmann A."/>
            <person name="Miller S.M."/>
            <person name="Nishii I."/>
            <person name="Ferris P."/>
            <person name="Kuo A."/>
            <person name="Mitros T."/>
            <person name="Fritz-Laylin L.K."/>
            <person name="Hellsten U."/>
            <person name="Chapman J."/>
            <person name="Simakov O."/>
            <person name="Rensing S.A."/>
            <person name="Terry A."/>
            <person name="Pangilinan J."/>
            <person name="Kapitonov V."/>
            <person name="Jurka J."/>
            <person name="Salamov A."/>
            <person name="Shapiro H."/>
            <person name="Schmutz J."/>
            <person name="Grimwood J."/>
            <person name="Lindquist E."/>
            <person name="Lucas S."/>
            <person name="Grigoriev I.V."/>
            <person name="Schmitt R."/>
            <person name="Kirk D."/>
            <person name="Rokhsar D.S."/>
        </authorList>
    </citation>
    <scope>NUCLEOTIDE SEQUENCE [LARGE SCALE GENOMIC DNA]</scope>
    <source>
        <strain evidence="7">f. Nagariensis / Eve</strain>
    </source>
</reference>
<evidence type="ECO:0000313" key="7">
    <source>
        <dbReference type="Proteomes" id="UP000001058"/>
    </source>
</evidence>
<feature type="region of interest" description="Disordered" evidence="5">
    <location>
        <begin position="630"/>
        <end position="681"/>
    </location>
</feature>
<dbReference type="Gene3D" id="3.40.50.1820">
    <property type="entry name" value="alpha/beta hydrolase"/>
    <property type="match status" value="1"/>
</dbReference>
<keyword evidence="3" id="KW-0551">Lipid droplet</keyword>
<dbReference type="OrthoDB" id="448051at2759"/>